<dbReference type="RefSeq" id="WP_310056983.1">
    <property type="nucleotide sequence ID" value="NZ_JAVDVY010000001.1"/>
</dbReference>
<organism evidence="2 3">
    <name type="scientific">Lysobacter niastensis</name>
    <dbReference type="NCBI Taxonomy" id="380629"/>
    <lineage>
        <taxon>Bacteria</taxon>
        <taxon>Pseudomonadati</taxon>
        <taxon>Pseudomonadota</taxon>
        <taxon>Gammaproteobacteria</taxon>
        <taxon>Lysobacterales</taxon>
        <taxon>Lysobacteraceae</taxon>
        <taxon>Lysobacter</taxon>
    </lineage>
</organism>
<gene>
    <name evidence="2" type="ORF">J2X06_000151</name>
</gene>
<evidence type="ECO:0008006" key="4">
    <source>
        <dbReference type="Google" id="ProtNLM"/>
    </source>
</evidence>
<name>A0ABU1W664_9GAMM</name>
<proteinExistence type="predicted"/>
<evidence type="ECO:0000313" key="2">
    <source>
        <dbReference type="EMBL" id="MDR7132967.1"/>
    </source>
</evidence>
<comment type="caution">
    <text evidence="2">The sequence shown here is derived from an EMBL/GenBank/DDBJ whole genome shotgun (WGS) entry which is preliminary data.</text>
</comment>
<reference evidence="2 3" key="1">
    <citation type="submission" date="2023-07" db="EMBL/GenBank/DDBJ databases">
        <title>Sorghum-associated microbial communities from plants grown in Nebraska, USA.</title>
        <authorList>
            <person name="Schachtman D."/>
        </authorList>
    </citation>
    <scope>NUCLEOTIDE SEQUENCE [LARGE SCALE GENOMIC DNA]</scope>
    <source>
        <strain evidence="2 3">BE198</strain>
    </source>
</reference>
<accession>A0ABU1W664</accession>
<evidence type="ECO:0000256" key="1">
    <source>
        <dbReference type="SAM" id="SignalP"/>
    </source>
</evidence>
<feature type="signal peptide" evidence="1">
    <location>
        <begin position="1"/>
        <end position="27"/>
    </location>
</feature>
<protein>
    <recommendedName>
        <fullName evidence="4">DUF5625 domain-containing protein</fullName>
    </recommendedName>
</protein>
<keyword evidence="1" id="KW-0732">Signal</keyword>
<feature type="chain" id="PRO_5046471301" description="DUF5625 domain-containing protein" evidence="1">
    <location>
        <begin position="28"/>
        <end position="173"/>
    </location>
</feature>
<dbReference type="Proteomes" id="UP001251524">
    <property type="component" value="Unassembled WGS sequence"/>
</dbReference>
<sequence>MMPARRMPWACSAIIRTVVAGCLGALAACSVGTPSPPLEQPFALVPDQRVHGRFAVRQQGLYAVELVYPFDNPAQRGHAWNLAGGSGPKAPGPELTLRVQVGEIRDGRSRLLRHRDVVKPALTSWSGNALHSELIRLPLSPGIYTFDVRVTAAAPALRQLPVRIAVHEAYTGK</sequence>
<dbReference type="EMBL" id="JAVDVY010000001">
    <property type="protein sequence ID" value="MDR7132967.1"/>
    <property type="molecule type" value="Genomic_DNA"/>
</dbReference>
<evidence type="ECO:0000313" key="3">
    <source>
        <dbReference type="Proteomes" id="UP001251524"/>
    </source>
</evidence>
<dbReference type="PROSITE" id="PS51257">
    <property type="entry name" value="PROKAR_LIPOPROTEIN"/>
    <property type="match status" value="1"/>
</dbReference>
<keyword evidence="3" id="KW-1185">Reference proteome</keyword>